<reference evidence="3 4" key="1">
    <citation type="journal article" date="2012" name="Stand. Genomic Sci.">
        <title>Genome sequence of the ocean sediment bacterium Saccharomonospora marina type strain (XMU15(T)).</title>
        <authorList>
            <person name="Klenk H.P."/>
            <person name="Lu M."/>
            <person name="Lucas S."/>
            <person name="Lapidus A."/>
            <person name="Copeland A."/>
            <person name="Pitluck S."/>
            <person name="Goodwin L.A."/>
            <person name="Han C."/>
            <person name="Tapia R."/>
            <person name="Brambilla E.M."/>
            <person name="Potter G."/>
            <person name="Land M."/>
            <person name="Ivanova N."/>
            <person name="Rohde M."/>
            <person name="Goker M."/>
            <person name="Detter J.C."/>
            <person name="Li W.J."/>
            <person name="Kyrpides N.C."/>
            <person name="Woyke T."/>
        </authorList>
    </citation>
    <scope>NUCLEOTIDE SEQUENCE [LARGE SCALE GENOMIC DNA]</scope>
    <source>
        <strain evidence="3 4">XMU15</strain>
    </source>
</reference>
<dbReference type="eggNOG" id="COG1028">
    <property type="taxonomic scope" value="Bacteria"/>
</dbReference>
<dbReference type="Pfam" id="PF00106">
    <property type="entry name" value="adh_short"/>
    <property type="match status" value="1"/>
</dbReference>
<dbReference type="EMBL" id="CM001439">
    <property type="protein sequence ID" value="EHR49715.1"/>
    <property type="molecule type" value="Genomic_DNA"/>
</dbReference>
<sequence>MAEPRGWSESDIPDQAGRTALVTGANSGLGLRTARVLAAAGAHVLLGCRSTRRGERALHEVAILARVKPTLVTVDLADLASVRKAAAKVREITGDALDILVNNAGVMATPRGTTVDGFETQFGTNYVGHAALTWLLMPALRGGTDARVVTVSSRSAVAARLDLDDPNFTRRRYNAATAYAQAKLAEEVFAMELDRRLRAYGEPVSSLAAHPGYAATGLAQGMARSYPNPTVRRAVEAAGRVAALFGQSPRLGALPQLYAATAPGVSGGDYYGPRGLAGLWGRPGRARPTRAALDPSLGAGLWELTARLTGITPDPA</sequence>
<dbReference type="Proteomes" id="UP000004926">
    <property type="component" value="Chromosome"/>
</dbReference>
<dbReference type="AlphaFoldDB" id="H5X0J0"/>
<dbReference type="Gene3D" id="3.40.50.720">
    <property type="entry name" value="NAD(P)-binding Rossmann-like Domain"/>
    <property type="match status" value="1"/>
</dbReference>
<organism evidence="3 4">
    <name type="scientific">Saccharomonospora marina XMU15</name>
    <dbReference type="NCBI Taxonomy" id="882083"/>
    <lineage>
        <taxon>Bacteria</taxon>
        <taxon>Bacillati</taxon>
        <taxon>Actinomycetota</taxon>
        <taxon>Actinomycetes</taxon>
        <taxon>Pseudonocardiales</taxon>
        <taxon>Pseudonocardiaceae</taxon>
        <taxon>Saccharomonospora</taxon>
    </lineage>
</organism>
<dbReference type="InterPro" id="IPR036291">
    <property type="entry name" value="NAD(P)-bd_dom_sf"/>
</dbReference>
<accession>H5X0J0</accession>
<name>H5X0J0_9PSEU</name>
<dbReference type="RefSeq" id="WP_009153101.1">
    <property type="nucleotide sequence ID" value="NZ_CM001439.1"/>
</dbReference>
<dbReference type="InterPro" id="IPR002347">
    <property type="entry name" value="SDR_fam"/>
</dbReference>
<dbReference type="PANTHER" id="PTHR24320:SF148">
    <property type="entry name" value="NAD(P)-BINDING ROSSMANN-FOLD SUPERFAMILY PROTEIN"/>
    <property type="match status" value="1"/>
</dbReference>
<evidence type="ECO:0000313" key="4">
    <source>
        <dbReference type="Proteomes" id="UP000004926"/>
    </source>
</evidence>
<dbReference type="GO" id="GO:0016491">
    <property type="term" value="F:oxidoreductase activity"/>
    <property type="evidence" value="ECO:0007669"/>
    <property type="project" value="UniProtKB-KW"/>
</dbReference>
<keyword evidence="4" id="KW-1185">Reference proteome</keyword>
<dbReference type="NCBIfam" id="NF004846">
    <property type="entry name" value="PRK06197.1"/>
    <property type="match status" value="1"/>
</dbReference>
<dbReference type="SUPFAM" id="SSF51735">
    <property type="entry name" value="NAD(P)-binding Rossmann-fold domains"/>
    <property type="match status" value="1"/>
</dbReference>
<gene>
    <name evidence="3" type="ORF">SacmaDRAFT_1439</name>
</gene>
<evidence type="ECO:0000256" key="2">
    <source>
        <dbReference type="ARBA" id="ARBA00023002"/>
    </source>
</evidence>
<evidence type="ECO:0000256" key="1">
    <source>
        <dbReference type="ARBA" id="ARBA00006484"/>
    </source>
</evidence>
<dbReference type="STRING" id="882083.SacmaDRAFT_1439"/>
<protein>
    <submittedName>
        <fullName evidence="3">Short-chain alcohol dehydrogenase like protein</fullName>
    </submittedName>
</protein>
<dbReference type="OrthoDB" id="4577644at2"/>
<keyword evidence="2" id="KW-0560">Oxidoreductase</keyword>
<dbReference type="HOGENOM" id="CLU_010194_44_2_11"/>
<comment type="similarity">
    <text evidence="1">Belongs to the short-chain dehydrogenases/reductases (SDR) family.</text>
</comment>
<proteinExistence type="inferred from homology"/>
<dbReference type="PANTHER" id="PTHR24320">
    <property type="entry name" value="RETINOL DEHYDROGENASE"/>
    <property type="match status" value="1"/>
</dbReference>
<dbReference type="PRINTS" id="PR00081">
    <property type="entry name" value="GDHRDH"/>
</dbReference>
<evidence type="ECO:0000313" key="3">
    <source>
        <dbReference type="EMBL" id="EHR49715.1"/>
    </source>
</evidence>